<dbReference type="OrthoDB" id="72053at2759"/>
<feature type="chain" id="PRO_5002847384" evidence="6">
    <location>
        <begin position="20"/>
        <end position="563"/>
    </location>
</feature>
<dbReference type="GO" id="GO:0016020">
    <property type="term" value="C:membrane"/>
    <property type="evidence" value="ECO:0007669"/>
    <property type="project" value="UniProtKB-SubCell"/>
</dbReference>
<dbReference type="GO" id="GO:0016853">
    <property type="term" value="F:isomerase activity"/>
    <property type="evidence" value="ECO:0007669"/>
    <property type="project" value="UniProtKB-KW"/>
</dbReference>
<sequence>MLAIFLLVLCCLVGRNVSAFVLTRSNLSLLYSSDQTWFVHFTRQKPLSTHAVSFDASWAAALLSRPSLLTAVVFCDNDPVLCRQLGVFTYPEVRVVRNGDWQQKTLRFQPLTESSAQRFIDQSTQLHFDQDSSWEQPTDSLRSAVALNEIDLADNLAHKPYTPTLLMLFSKKQSSDCFQWLPILTNIARNTMESVEDAALMFSHRALRDSDLEEVERLYPVFFLYAYDYATTTEDFEAVKRWMLELTGFAPLFFVSSKSINERYKITSLPSLVAVRDGIPITFGSRKPGDLRNFKTVLPWLRQYSRPLLSEFSVENCNGAQGTEFSRGKDLAVFMFLHPDSDSYMESRHNFRNIARGWMEHNIQQSQEELAEVRRQKYAAIESAKSRGNKRLVNRLRTTPISVPQPQERVLFAWMDHSYHQEWVEKIFGESLPTTLQPLVRIVNLHTNRYYAPDFTDELSEHGSLNATSFYELLVLLLENPMSLPSYPLTGNGLCSSSHSWLGNTLSHSWLLAHVFLVSLMALVIFLVPFIVFLIRRNVLRKSTRRQFLINIFEGDNILPKDD</sequence>
<accession>B6K828</accession>
<evidence type="ECO:0000256" key="2">
    <source>
        <dbReference type="ARBA" id="ARBA00022692"/>
    </source>
</evidence>
<dbReference type="RefSeq" id="XP_002175975.1">
    <property type="nucleotide sequence ID" value="XM_002175939.1"/>
</dbReference>
<protein>
    <submittedName>
        <fullName evidence="7">Protein disulfide isomerase</fullName>
    </submittedName>
</protein>
<dbReference type="Proteomes" id="UP000001744">
    <property type="component" value="Unassembled WGS sequence"/>
</dbReference>
<dbReference type="VEuPathDB" id="FungiDB:SJAG_04904"/>
<dbReference type="OMA" id="RQFRSHE"/>
<proteinExistence type="predicted"/>
<dbReference type="PANTHER" id="PTHR46426">
    <property type="entry name" value="PROTEIN DISULFIDE-ISOMERASE TMX3"/>
    <property type="match status" value="1"/>
</dbReference>
<dbReference type="PANTHER" id="PTHR46426:SF1">
    <property type="entry name" value="PROTEIN DISULFIDE-ISOMERASE TMX3"/>
    <property type="match status" value="1"/>
</dbReference>
<dbReference type="HOGENOM" id="CLU_432898_0_0_1"/>
<evidence type="ECO:0000256" key="6">
    <source>
        <dbReference type="SAM" id="SignalP"/>
    </source>
</evidence>
<dbReference type="JaponicusDB" id="SJAG_04904">
    <property type="gene designation" value="pdi4"/>
</dbReference>
<dbReference type="InterPro" id="IPR052250">
    <property type="entry name" value="PDI_TMX3"/>
</dbReference>
<evidence type="ECO:0000313" key="9">
    <source>
        <dbReference type="Proteomes" id="UP000001744"/>
    </source>
</evidence>
<keyword evidence="2 5" id="KW-0812">Transmembrane</keyword>
<evidence type="ECO:0000256" key="4">
    <source>
        <dbReference type="ARBA" id="ARBA00023136"/>
    </source>
</evidence>
<evidence type="ECO:0000256" key="5">
    <source>
        <dbReference type="SAM" id="Phobius"/>
    </source>
</evidence>
<keyword evidence="4 5" id="KW-0472">Membrane</keyword>
<dbReference type="EMBL" id="KE651167">
    <property type="protein sequence ID" value="EEB09682.1"/>
    <property type="molecule type" value="Genomic_DNA"/>
</dbReference>
<dbReference type="SUPFAM" id="SSF52833">
    <property type="entry name" value="Thioredoxin-like"/>
    <property type="match status" value="1"/>
</dbReference>
<reference evidence="7 9" key="1">
    <citation type="journal article" date="2011" name="Science">
        <title>Comparative functional genomics of the fission yeasts.</title>
        <authorList>
            <person name="Rhind N."/>
            <person name="Chen Z."/>
            <person name="Yassour M."/>
            <person name="Thompson D.A."/>
            <person name="Haas B.J."/>
            <person name="Habib N."/>
            <person name="Wapinski I."/>
            <person name="Roy S."/>
            <person name="Lin M.F."/>
            <person name="Heiman D.I."/>
            <person name="Young S.K."/>
            <person name="Furuya K."/>
            <person name="Guo Y."/>
            <person name="Pidoux A."/>
            <person name="Chen H.M."/>
            <person name="Robbertse B."/>
            <person name="Goldberg J.M."/>
            <person name="Aoki K."/>
            <person name="Bayne E.H."/>
            <person name="Berlin A.M."/>
            <person name="Desjardins C.A."/>
            <person name="Dobbs E."/>
            <person name="Dukaj L."/>
            <person name="Fan L."/>
            <person name="FitzGerald M.G."/>
            <person name="French C."/>
            <person name="Gujja S."/>
            <person name="Hansen K."/>
            <person name="Keifenheim D."/>
            <person name="Levin J.Z."/>
            <person name="Mosher R.A."/>
            <person name="Mueller C.A."/>
            <person name="Pfiffner J."/>
            <person name="Priest M."/>
            <person name="Russ C."/>
            <person name="Smialowska A."/>
            <person name="Swoboda P."/>
            <person name="Sykes S.M."/>
            <person name="Vaughn M."/>
            <person name="Vengrova S."/>
            <person name="Yoder R."/>
            <person name="Zeng Q."/>
            <person name="Allshire R."/>
            <person name="Baulcombe D."/>
            <person name="Birren B.W."/>
            <person name="Brown W."/>
            <person name="Ekwall K."/>
            <person name="Kellis M."/>
            <person name="Leatherwood J."/>
            <person name="Levin H."/>
            <person name="Margalit H."/>
            <person name="Martienssen R."/>
            <person name="Nieduszynski C.A."/>
            <person name="Spatafora J.W."/>
            <person name="Friedman N."/>
            <person name="Dalgaard J.Z."/>
            <person name="Baumann P."/>
            <person name="Niki H."/>
            <person name="Regev A."/>
            <person name="Nusbaum C."/>
        </authorList>
    </citation>
    <scope>NUCLEOTIDE SEQUENCE [LARGE SCALE GENOMIC DNA]</scope>
    <source>
        <strain evidence="9">yFS275 / FY16936</strain>
    </source>
</reference>
<dbReference type="eggNOG" id="KOG0191">
    <property type="taxonomic scope" value="Eukaryota"/>
</dbReference>
<dbReference type="STRING" id="402676.B6K828"/>
<name>B6K828_SCHJY</name>
<organism evidence="7 9">
    <name type="scientific">Schizosaccharomyces japonicus (strain yFS275 / FY16936)</name>
    <name type="common">Fission yeast</name>
    <dbReference type="NCBI Taxonomy" id="402676"/>
    <lineage>
        <taxon>Eukaryota</taxon>
        <taxon>Fungi</taxon>
        <taxon>Dikarya</taxon>
        <taxon>Ascomycota</taxon>
        <taxon>Taphrinomycotina</taxon>
        <taxon>Schizosaccharomycetes</taxon>
        <taxon>Schizosaccharomycetales</taxon>
        <taxon>Schizosaccharomycetaceae</taxon>
        <taxon>Schizosaccharomyces</taxon>
    </lineage>
</organism>
<feature type="signal peptide" evidence="6">
    <location>
        <begin position="1"/>
        <end position="19"/>
    </location>
</feature>
<keyword evidence="6" id="KW-0732">Signal</keyword>
<evidence type="ECO:0000313" key="7">
    <source>
        <dbReference type="EMBL" id="EEB09682.1"/>
    </source>
</evidence>
<evidence type="ECO:0000313" key="8">
    <source>
        <dbReference type="JaponicusDB" id="SJAG_04904"/>
    </source>
</evidence>
<evidence type="ECO:0000256" key="1">
    <source>
        <dbReference type="ARBA" id="ARBA00004167"/>
    </source>
</evidence>
<feature type="transmembrane region" description="Helical" evidence="5">
    <location>
        <begin position="510"/>
        <end position="535"/>
    </location>
</feature>
<evidence type="ECO:0000256" key="3">
    <source>
        <dbReference type="ARBA" id="ARBA00022989"/>
    </source>
</evidence>
<dbReference type="AlphaFoldDB" id="B6K828"/>
<keyword evidence="9" id="KW-1185">Reference proteome</keyword>
<keyword evidence="3 5" id="KW-1133">Transmembrane helix</keyword>
<keyword evidence="7" id="KW-0413">Isomerase</keyword>
<comment type="subcellular location">
    <subcellularLocation>
        <location evidence="1">Membrane</location>
        <topology evidence="1">Single-pass membrane protein</topology>
    </subcellularLocation>
</comment>
<gene>
    <name evidence="8" type="primary">pdi4</name>
    <name evidence="7" type="ORF">SJAG_04904</name>
</gene>
<dbReference type="InterPro" id="IPR036249">
    <property type="entry name" value="Thioredoxin-like_sf"/>
</dbReference>
<dbReference type="GeneID" id="7050336"/>